<organism evidence="1 2">
    <name type="scientific">Alloscardovia omnicolens F0580</name>
    <dbReference type="NCBI Taxonomy" id="1321816"/>
    <lineage>
        <taxon>Bacteria</taxon>
        <taxon>Bacillati</taxon>
        <taxon>Actinomycetota</taxon>
        <taxon>Actinomycetes</taxon>
        <taxon>Bifidobacteriales</taxon>
        <taxon>Bifidobacteriaceae</taxon>
        <taxon>Alloscardovia</taxon>
    </lineage>
</organism>
<evidence type="ECO:0000313" key="2">
    <source>
        <dbReference type="Proteomes" id="UP000016519"/>
    </source>
</evidence>
<comment type="caution">
    <text evidence="1">The sequence shown here is derived from an EMBL/GenBank/DDBJ whole genome shotgun (WGS) entry which is preliminary data.</text>
</comment>
<keyword evidence="2" id="KW-1185">Reference proteome</keyword>
<sequence>MFFLSRREYRITPADGVFLDNKKERYTVAFLILRYSVGYSVKSTSILS</sequence>
<proteinExistence type="predicted"/>
<name>U1QVN7_9BIFI</name>
<protein>
    <submittedName>
        <fullName evidence="1">Uncharacterized protein</fullName>
    </submittedName>
</protein>
<dbReference type="HOGENOM" id="CLU_3148709_0_0_11"/>
<evidence type="ECO:0000313" key="1">
    <source>
        <dbReference type="EMBL" id="ERH31450.1"/>
    </source>
</evidence>
<dbReference type="AlphaFoldDB" id="U1QVN7"/>
<gene>
    <name evidence="1" type="ORF">HMPREF9244_00485</name>
</gene>
<accession>U1QVN7</accession>
<dbReference type="EMBL" id="AWSI01000013">
    <property type="protein sequence ID" value="ERH31450.1"/>
    <property type="molecule type" value="Genomic_DNA"/>
</dbReference>
<reference evidence="1 2" key="1">
    <citation type="submission" date="2013-08" db="EMBL/GenBank/DDBJ databases">
        <authorList>
            <person name="Weinstock G."/>
            <person name="Sodergren E."/>
            <person name="Wylie T."/>
            <person name="Fulton L."/>
            <person name="Fulton R."/>
            <person name="Fronick C."/>
            <person name="O'Laughlin M."/>
            <person name="Godfrey J."/>
            <person name="Miner T."/>
            <person name="Herter B."/>
            <person name="Appelbaum E."/>
            <person name="Cordes M."/>
            <person name="Lek S."/>
            <person name="Wollam A."/>
            <person name="Pepin K.H."/>
            <person name="Palsikar V.B."/>
            <person name="Mitreva M."/>
            <person name="Wilson R.K."/>
        </authorList>
    </citation>
    <scope>NUCLEOTIDE SEQUENCE [LARGE SCALE GENOMIC DNA]</scope>
    <source>
        <strain evidence="1 2">F0580</strain>
    </source>
</reference>
<dbReference type="Proteomes" id="UP000016519">
    <property type="component" value="Unassembled WGS sequence"/>
</dbReference>